<keyword evidence="2" id="KW-1185">Reference proteome</keyword>
<dbReference type="AlphaFoldDB" id="A0A2S4PN93"/>
<accession>A0A2S4PN93</accession>
<gene>
    <name evidence="1" type="ORF">EPUL_005554</name>
</gene>
<name>A0A2S4PN93_9PEZI</name>
<dbReference type="Proteomes" id="UP000237438">
    <property type="component" value="Unassembled WGS sequence"/>
</dbReference>
<evidence type="ECO:0000313" key="1">
    <source>
        <dbReference type="EMBL" id="POS83506.1"/>
    </source>
</evidence>
<dbReference type="EMBL" id="PEDP01001531">
    <property type="protein sequence ID" value="POS83506.1"/>
    <property type="molecule type" value="Genomic_DNA"/>
</dbReference>
<proteinExistence type="predicted"/>
<protein>
    <submittedName>
        <fullName evidence="1">Uncharacterized protein</fullName>
    </submittedName>
</protein>
<dbReference type="OrthoDB" id="10646406at2759"/>
<reference evidence="1 2" key="1">
    <citation type="submission" date="2017-10" db="EMBL/GenBank/DDBJ databases">
        <title>Development of genomic resources for the powdery mildew, Erysiphe pulchra.</title>
        <authorList>
            <person name="Wadl P.A."/>
            <person name="Mack B.M."/>
            <person name="Moore G."/>
            <person name="Beltz S.B."/>
        </authorList>
    </citation>
    <scope>NUCLEOTIDE SEQUENCE [LARGE SCALE GENOMIC DNA]</scope>
    <source>
        <strain evidence="1">Cflorida</strain>
    </source>
</reference>
<evidence type="ECO:0000313" key="2">
    <source>
        <dbReference type="Proteomes" id="UP000237438"/>
    </source>
</evidence>
<comment type="caution">
    <text evidence="1">The sequence shown here is derived from an EMBL/GenBank/DDBJ whole genome shotgun (WGS) entry which is preliminary data.</text>
</comment>
<organism evidence="1 2">
    <name type="scientific">Erysiphe pulchra</name>
    <dbReference type="NCBI Taxonomy" id="225359"/>
    <lineage>
        <taxon>Eukaryota</taxon>
        <taxon>Fungi</taxon>
        <taxon>Dikarya</taxon>
        <taxon>Ascomycota</taxon>
        <taxon>Pezizomycotina</taxon>
        <taxon>Leotiomycetes</taxon>
        <taxon>Erysiphales</taxon>
        <taxon>Erysiphaceae</taxon>
        <taxon>Erysiphe</taxon>
    </lineage>
</organism>
<sequence length="125" mass="13832">MHHFKSSSNTDPNTHITSFTSAVVDDKMIPDSASRMRVKNLKSKTLRPNSKVIVRLAQSHSLRIMDNFLARTKICGFVPYSELMKNARIVSSNVALVAPSKIEAEGILAASRPLQLLISTVLIEK</sequence>